<name>A0AAE3QZ04_9BACT</name>
<accession>A0AAE3QZ04</accession>
<gene>
    <name evidence="1" type="ORF">QNI22_08315</name>
</gene>
<reference evidence="1" key="1">
    <citation type="submission" date="2023-05" db="EMBL/GenBank/DDBJ databases">
        <authorList>
            <person name="Zhang X."/>
        </authorList>
    </citation>
    <scope>NUCLEOTIDE SEQUENCE</scope>
    <source>
        <strain evidence="1">BD1B2-1</strain>
    </source>
</reference>
<dbReference type="Proteomes" id="UP001232063">
    <property type="component" value="Unassembled WGS sequence"/>
</dbReference>
<evidence type="ECO:0000313" key="1">
    <source>
        <dbReference type="EMBL" id="MDJ1500646.1"/>
    </source>
</evidence>
<sequence>MFRNYLNTGFDNGCGFNIPNGNSIFLVRKSAITGTTITDGQLVNISALTNWIKFEKIQNLNYETISNFSRNGWIYTTEVSFVVPEISVLKNRLFDYLKEDIISIFQDRNGKFWLIGLQQTATISGYDYDSGSGEYMVKLASTHKQKLVLVSSNLPETLPIVNYDICGFSLTGIRELSAMKADSIQSVVIKEDSVVRIDITAYPFNLKGLDDIYFKVTPTNSKNGIVNNIQLGFTIDGLTIEKNELLERLTNTQLIFIATDKNGRTWMIGYPSPMLLSEAGFGTTEANYKYVFSSTQKQNILQINKNAFQIVEVCNMQYVDSNYVDCDYVE</sequence>
<protein>
    <submittedName>
        <fullName evidence="1">Uncharacterized protein</fullName>
    </submittedName>
</protein>
<proteinExistence type="predicted"/>
<dbReference type="AlphaFoldDB" id="A0AAE3QZ04"/>
<dbReference type="EMBL" id="JASJOU010000002">
    <property type="protein sequence ID" value="MDJ1500646.1"/>
    <property type="molecule type" value="Genomic_DNA"/>
</dbReference>
<dbReference type="RefSeq" id="WP_314510169.1">
    <property type="nucleotide sequence ID" value="NZ_JASJOU010000002.1"/>
</dbReference>
<organism evidence="1 2">
    <name type="scientific">Xanthocytophaga agilis</name>
    <dbReference type="NCBI Taxonomy" id="3048010"/>
    <lineage>
        <taxon>Bacteria</taxon>
        <taxon>Pseudomonadati</taxon>
        <taxon>Bacteroidota</taxon>
        <taxon>Cytophagia</taxon>
        <taxon>Cytophagales</taxon>
        <taxon>Rhodocytophagaceae</taxon>
        <taxon>Xanthocytophaga</taxon>
    </lineage>
</organism>
<comment type="caution">
    <text evidence="1">The sequence shown here is derived from an EMBL/GenBank/DDBJ whole genome shotgun (WGS) entry which is preliminary data.</text>
</comment>
<keyword evidence="2" id="KW-1185">Reference proteome</keyword>
<evidence type="ECO:0000313" key="2">
    <source>
        <dbReference type="Proteomes" id="UP001232063"/>
    </source>
</evidence>